<dbReference type="InterPro" id="IPR048332">
    <property type="entry name" value="GD_AH_C"/>
</dbReference>
<evidence type="ECO:0000259" key="3">
    <source>
        <dbReference type="SMART" id="SM00858"/>
    </source>
</evidence>
<dbReference type="InterPro" id="IPR013974">
    <property type="entry name" value="SAF"/>
</dbReference>
<dbReference type="Pfam" id="PF08666">
    <property type="entry name" value="SAF"/>
    <property type="match status" value="1"/>
</dbReference>
<dbReference type="Pfam" id="PF04295">
    <property type="entry name" value="GD_AH_second"/>
    <property type="match status" value="1"/>
</dbReference>
<dbReference type="Gene3D" id="2.30.130.110">
    <property type="match status" value="1"/>
</dbReference>
<dbReference type="STRING" id="1437608.GCA_000771645_02227"/>
<dbReference type="RefSeq" id="WP_033492867.1">
    <property type="nucleotide sequence ID" value="NZ_JDUU01000006.1"/>
</dbReference>
<dbReference type="CDD" id="cd11613">
    <property type="entry name" value="SAF_AH_GD"/>
    <property type="match status" value="1"/>
</dbReference>
<dbReference type="EC" id="4.2.1.7" evidence="4"/>
<dbReference type="EMBL" id="JGYN01000004">
    <property type="protein sequence ID" value="KFI52682.1"/>
    <property type="molecule type" value="Genomic_DNA"/>
</dbReference>
<evidence type="ECO:0000256" key="1">
    <source>
        <dbReference type="ARBA" id="ARBA00010986"/>
    </source>
</evidence>
<dbReference type="PANTHER" id="PTHR30536:SF5">
    <property type="entry name" value="ALTRONATE DEHYDRATASE"/>
    <property type="match status" value="1"/>
</dbReference>
<dbReference type="InterPro" id="IPR007392">
    <property type="entry name" value="GD_AH_second"/>
</dbReference>
<keyword evidence="5" id="KW-1185">Reference proteome</keyword>
<evidence type="ECO:0000313" key="4">
    <source>
        <dbReference type="EMBL" id="KFI52682.1"/>
    </source>
</evidence>
<evidence type="ECO:0000313" key="5">
    <source>
        <dbReference type="Proteomes" id="UP000029108"/>
    </source>
</evidence>
<proteinExistence type="inferred from homology"/>
<evidence type="ECO:0000256" key="2">
    <source>
        <dbReference type="ARBA" id="ARBA00023239"/>
    </source>
</evidence>
<comment type="similarity">
    <text evidence="1">Belongs to the UxaA family.</text>
</comment>
<dbReference type="InterPro" id="IPR052172">
    <property type="entry name" value="UxaA_altronate/galactarate_dh"/>
</dbReference>
<dbReference type="Proteomes" id="UP000029108">
    <property type="component" value="Unassembled WGS sequence"/>
</dbReference>
<organism evidence="4 5">
    <name type="scientific">Bifidobacterium biavatii DSM 23969</name>
    <dbReference type="NCBI Taxonomy" id="1437608"/>
    <lineage>
        <taxon>Bacteria</taxon>
        <taxon>Bacillati</taxon>
        <taxon>Actinomycetota</taxon>
        <taxon>Actinomycetes</taxon>
        <taxon>Bifidobacteriales</taxon>
        <taxon>Bifidobacteriaceae</taxon>
        <taxon>Bifidobacterium</taxon>
    </lineage>
</organism>
<feature type="domain" description="SAF" evidence="3">
    <location>
        <begin position="10"/>
        <end position="83"/>
    </location>
</feature>
<dbReference type="Pfam" id="PF20629">
    <property type="entry name" value="GD_AH_C"/>
    <property type="match status" value="1"/>
</dbReference>
<dbReference type="SMART" id="SM00858">
    <property type="entry name" value="SAF"/>
    <property type="match status" value="1"/>
</dbReference>
<name>A0A087A1N2_9BIFI</name>
<comment type="caution">
    <text evidence="4">The sequence shown here is derived from an EMBL/GenBank/DDBJ whole genome shotgun (WGS) entry which is preliminary data.</text>
</comment>
<dbReference type="eggNOG" id="COG2721">
    <property type="taxonomic scope" value="Bacteria"/>
</dbReference>
<dbReference type="AlphaFoldDB" id="A0A087A1N2"/>
<protein>
    <submittedName>
        <fullName evidence="4">Altronate dehydratase</fullName>
        <ecNumber evidence="4">4.2.1.7</ecNumber>
    </submittedName>
</protein>
<sequence length="517" mass="55745">MDVIRLDEHDTVVVAARDIAAGERVSIPGADVPITLRENVSRGHKIAIRRMETGDPIVKYGYPIGHAKATIEPGDWVHTHNCQSNLGPDLTYEYRPDAGRVHPGAPSGRTFLGYRRATGKVGIRNDLYIVPAVGCVNSLCDNIARAFERAHPGNGSFDSVIIAHHPYGCSQLGGDHAMTKRILQDIAMHPNAGGVLVVGLGCENNQIPQFRAEMTCCGEESDNPAASVDDLKDGLVYDPARVKFMICQLEDDEYATAARLLNELNDAAAGDRREPIGLRELTVGVKCGGSDGLSGVTANPLVGRFAEFLVREGGRVVLTEVPEMFGAEQVLMNQAKDEATFRSIVKLIKDFKDYFRRYGQPIGENPSPGNKAGGITTLEDKSLGCIRKGGHCEVTDVIAYGHQATRPGLTLLQSPGNDLVSASALASAGCQIVLFTTGRGNPYGTYVPTFKIATNTPLADKHARWIDFNAGRLLDEPMDDVLPGFIEAVLAAVDGAPTRNERYGMHEIAIFKDGITE</sequence>
<dbReference type="OrthoDB" id="9804574at2"/>
<keyword evidence="2 4" id="KW-0456">Lyase</keyword>
<dbReference type="PANTHER" id="PTHR30536">
    <property type="entry name" value="ALTRONATE/GALACTARATE DEHYDRATASE"/>
    <property type="match status" value="1"/>
</dbReference>
<dbReference type="InterPro" id="IPR044144">
    <property type="entry name" value="SAF_UxaA/GarD"/>
</dbReference>
<reference evidence="4 5" key="1">
    <citation type="submission" date="2014-03" db="EMBL/GenBank/DDBJ databases">
        <title>Genomics of Bifidobacteria.</title>
        <authorList>
            <person name="Ventura M."/>
            <person name="Milani C."/>
            <person name="Lugli G.A."/>
        </authorList>
    </citation>
    <scope>NUCLEOTIDE SEQUENCE [LARGE SCALE GENOMIC DNA]</scope>
    <source>
        <strain evidence="4 5">DSM 23969</strain>
    </source>
</reference>
<dbReference type="GO" id="GO:0019698">
    <property type="term" value="P:D-galacturonate catabolic process"/>
    <property type="evidence" value="ECO:0007669"/>
    <property type="project" value="TreeGrafter"/>
</dbReference>
<accession>A0A087A1N2</accession>
<gene>
    <name evidence="4" type="ORF">BBIA_0363</name>
</gene>
<dbReference type="GO" id="GO:0008789">
    <property type="term" value="F:altronate dehydratase activity"/>
    <property type="evidence" value="ECO:0007669"/>
    <property type="project" value="UniProtKB-EC"/>
</dbReference>